<dbReference type="AlphaFoldDB" id="A0A426U6I8"/>
<evidence type="ECO:0000313" key="2">
    <source>
        <dbReference type="EMBL" id="RRR75564.1"/>
    </source>
</evidence>
<dbReference type="Proteomes" id="UP000280307">
    <property type="component" value="Unassembled WGS sequence"/>
</dbReference>
<protein>
    <submittedName>
        <fullName evidence="2">Uncharacterized protein</fullName>
    </submittedName>
</protein>
<proteinExistence type="predicted"/>
<dbReference type="EMBL" id="RSAS01000178">
    <property type="protein sequence ID" value="RRR75564.1"/>
    <property type="molecule type" value="Genomic_DNA"/>
</dbReference>
<feature type="region of interest" description="Disordered" evidence="1">
    <location>
        <begin position="118"/>
        <end position="148"/>
    </location>
</feature>
<reference evidence="2 3" key="1">
    <citation type="submission" date="2018-12" db="EMBL/GenBank/DDBJ databases">
        <title>Genome Sequence of Candidatus Viridilinea halotolerans isolated from saline sulfide-rich spring.</title>
        <authorList>
            <person name="Grouzdev D.S."/>
            <person name="Burganskaya E.I."/>
            <person name="Krutkina M.S."/>
            <person name="Sukhacheva M.V."/>
            <person name="Gorlenko V.M."/>
        </authorList>
    </citation>
    <scope>NUCLEOTIDE SEQUENCE [LARGE SCALE GENOMIC DNA]</scope>
    <source>
        <strain evidence="2">Chok-6</strain>
    </source>
</reference>
<name>A0A426U6I8_9CHLR</name>
<evidence type="ECO:0000313" key="3">
    <source>
        <dbReference type="Proteomes" id="UP000280307"/>
    </source>
</evidence>
<accession>A0A426U6I8</accession>
<evidence type="ECO:0000256" key="1">
    <source>
        <dbReference type="SAM" id="MobiDB-lite"/>
    </source>
</evidence>
<organism evidence="2 3">
    <name type="scientific">Candidatus Viridilinea halotolerans</name>
    <dbReference type="NCBI Taxonomy" id="2491704"/>
    <lineage>
        <taxon>Bacteria</taxon>
        <taxon>Bacillati</taxon>
        <taxon>Chloroflexota</taxon>
        <taxon>Chloroflexia</taxon>
        <taxon>Chloroflexales</taxon>
        <taxon>Chloroflexineae</taxon>
        <taxon>Oscillochloridaceae</taxon>
        <taxon>Candidatus Viridilinea</taxon>
    </lineage>
</organism>
<comment type="caution">
    <text evidence="2">The sequence shown here is derived from an EMBL/GenBank/DDBJ whole genome shotgun (WGS) entry which is preliminary data.</text>
</comment>
<sequence length="148" mass="15706">MAKHPSPQDEGKSSGARHLVASLRLSRSEMAQKEAVRVLYPESSSETDLALRIWRRGLQLDLARLLSVGGVIPGGVDEQQVAMLVLHDVLTCLPLLQRTGRLHALIALLAHPPLAAATAEEHEAPGEAPEIDPSAAGSIDEIGGGDFL</sequence>
<gene>
    <name evidence="2" type="ORF">EI684_04350</name>
</gene>